<keyword evidence="2" id="KW-1185">Reference proteome</keyword>
<gene>
    <name evidence="1" type="ORF">JJB11_04880</name>
</gene>
<organism evidence="1 2">
    <name type="scientific">Ramlibacter ginsenosidimutans</name>
    <dbReference type="NCBI Taxonomy" id="502333"/>
    <lineage>
        <taxon>Bacteria</taxon>
        <taxon>Pseudomonadati</taxon>
        <taxon>Pseudomonadota</taxon>
        <taxon>Betaproteobacteria</taxon>
        <taxon>Burkholderiales</taxon>
        <taxon>Comamonadaceae</taxon>
        <taxon>Ramlibacter</taxon>
    </lineage>
</organism>
<evidence type="ECO:0000313" key="1">
    <source>
        <dbReference type="EMBL" id="MBK6005416.1"/>
    </source>
</evidence>
<protein>
    <submittedName>
        <fullName evidence="1">Cysteine-rich CWC family protein</fullName>
    </submittedName>
</protein>
<dbReference type="AlphaFoldDB" id="A0A934TR59"/>
<dbReference type="Pfam" id="PF14375">
    <property type="entry name" value="Cys_rich_CWC"/>
    <property type="match status" value="1"/>
</dbReference>
<evidence type="ECO:0000313" key="2">
    <source>
        <dbReference type="Proteomes" id="UP000630528"/>
    </source>
</evidence>
<reference evidence="1" key="1">
    <citation type="journal article" date="2012" name="J. Microbiol. Biotechnol.">
        <title>Ramlibacter ginsenosidimutans sp. nov., with ginsenoside-converting activity.</title>
        <authorList>
            <person name="Wang L."/>
            <person name="An D.S."/>
            <person name="Kim S.G."/>
            <person name="Jin F.X."/>
            <person name="Kim S.C."/>
            <person name="Lee S.T."/>
            <person name="Im W.T."/>
        </authorList>
    </citation>
    <scope>NUCLEOTIDE SEQUENCE</scope>
    <source>
        <strain evidence="1">KACC 17527</strain>
    </source>
</reference>
<sequence>MTPVSANLDATRCPLCGQANRCAMEIERETGVRQGPCWCMQVDFDADLLARIPEPARDRSCVCATCARGEPAA</sequence>
<dbReference type="EMBL" id="JAEPWM010000001">
    <property type="protein sequence ID" value="MBK6005416.1"/>
    <property type="molecule type" value="Genomic_DNA"/>
</dbReference>
<comment type="caution">
    <text evidence="1">The sequence shown here is derived from an EMBL/GenBank/DDBJ whole genome shotgun (WGS) entry which is preliminary data.</text>
</comment>
<proteinExistence type="predicted"/>
<dbReference type="Proteomes" id="UP000630528">
    <property type="component" value="Unassembled WGS sequence"/>
</dbReference>
<accession>A0A934TR59</accession>
<dbReference type="RefSeq" id="WP_201166753.1">
    <property type="nucleotide sequence ID" value="NZ_JAEPWM010000001.1"/>
</dbReference>
<reference evidence="1" key="2">
    <citation type="submission" date="2021-01" db="EMBL/GenBank/DDBJ databases">
        <authorList>
            <person name="Kang M."/>
        </authorList>
    </citation>
    <scope>NUCLEOTIDE SEQUENCE</scope>
    <source>
        <strain evidence="1">KACC 17527</strain>
    </source>
</reference>
<dbReference type="InterPro" id="IPR032720">
    <property type="entry name" value="Cys_rich_CWC"/>
</dbReference>
<name>A0A934TR59_9BURK</name>